<sequence length="249" mass="27845">MCLIIVATISIPFLLNRTLHVTASTVPPPVNRNPILTDVDVLIDVGHGGIDSGTLYGELYEKNINLEMAKLTYSLLSEKGYHVLMNRVEDYALSGENRWFRTRSRHLKDLSQRSHLANEVRPKAVISLHVNWAARSGKRGPVVLHQKSEASKRLAGSLQSSLNELYKTTEAPVYGKTFYLLKHVQVPAVIVEMGFISNPSDREQMTQPQKQKQLAASIAQGVIAFLNEKPAPKEPAWKWSRIVRPSSAK</sequence>
<dbReference type="PANTHER" id="PTHR30404:SF0">
    <property type="entry name" value="N-ACETYLMURAMOYL-L-ALANINE AMIDASE AMIC"/>
    <property type="match status" value="1"/>
</dbReference>
<evidence type="ECO:0000259" key="2">
    <source>
        <dbReference type="SMART" id="SM00646"/>
    </source>
</evidence>
<reference evidence="3 4" key="1">
    <citation type="submission" date="2017-07" db="EMBL/GenBank/DDBJ databases">
        <title>Genome sequencing and assembly of Paenibacillus rigui.</title>
        <authorList>
            <person name="Mayilraj S."/>
        </authorList>
    </citation>
    <scope>NUCLEOTIDE SEQUENCE [LARGE SCALE GENOMIC DNA]</scope>
    <source>
        <strain evidence="3 4">JCM 16352</strain>
    </source>
</reference>
<evidence type="ECO:0000313" key="3">
    <source>
        <dbReference type="EMBL" id="OXM86938.1"/>
    </source>
</evidence>
<dbReference type="GO" id="GO:0030288">
    <property type="term" value="C:outer membrane-bounded periplasmic space"/>
    <property type="evidence" value="ECO:0007669"/>
    <property type="project" value="TreeGrafter"/>
</dbReference>
<name>A0A229UU48_9BACL</name>
<dbReference type="Pfam" id="PF01520">
    <property type="entry name" value="Amidase_3"/>
    <property type="match status" value="1"/>
</dbReference>
<dbReference type="SUPFAM" id="SSF53187">
    <property type="entry name" value="Zn-dependent exopeptidases"/>
    <property type="match status" value="1"/>
</dbReference>
<dbReference type="CDD" id="cd02696">
    <property type="entry name" value="MurNAc-LAA"/>
    <property type="match status" value="1"/>
</dbReference>
<comment type="caution">
    <text evidence="3">The sequence shown here is derived from an EMBL/GenBank/DDBJ whole genome shotgun (WGS) entry which is preliminary data.</text>
</comment>
<dbReference type="AlphaFoldDB" id="A0A229UU48"/>
<dbReference type="SMART" id="SM00646">
    <property type="entry name" value="Ami_3"/>
    <property type="match status" value="1"/>
</dbReference>
<dbReference type="EMBL" id="NMQW01000012">
    <property type="protein sequence ID" value="OXM86938.1"/>
    <property type="molecule type" value="Genomic_DNA"/>
</dbReference>
<accession>A0A229UU48</accession>
<dbReference type="Gene3D" id="3.40.630.40">
    <property type="entry name" value="Zn-dependent exopeptidases"/>
    <property type="match status" value="1"/>
</dbReference>
<dbReference type="InterPro" id="IPR050695">
    <property type="entry name" value="N-acetylmuramoyl_amidase_3"/>
</dbReference>
<organism evidence="3 4">
    <name type="scientific">Paenibacillus rigui</name>
    <dbReference type="NCBI Taxonomy" id="554312"/>
    <lineage>
        <taxon>Bacteria</taxon>
        <taxon>Bacillati</taxon>
        <taxon>Bacillota</taxon>
        <taxon>Bacilli</taxon>
        <taxon>Bacillales</taxon>
        <taxon>Paenibacillaceae</taxon>
        <taxon>Paenibacillus</taxon>
    </lineage>
</organism>
<keyword evidence="1" id="KW-0378">Hydrolase</keyword>
<dbReference type="PANTHER" id="PTHR30404">
    <property type="entry name" value="N-ACETYLMURAMOYL-L-ALANINE AMIDASE"/>
    <property type="match status" value="1"/>
</dbReference>
<feature type="domain" description="MurNAc-LAA" evidence="2">
    <location>
        <begin position="114"/>
        <end position="223"/>
    </location>
</feature>
<proteinExistence type="predicted"/>
<dbReference type="Proteomes" id="UP000215509">
    <property type="component" value="Unassembled WGS sequence"/>
</dbReference>
<protein>
    <submittedName>
        <fullName evidence="3">N-acetylmuramoyl-L-alanine amidase</fullName>
    </submittedName>
</protein>
<evidence type="ECO:0000256" key="1">
    <source>
        <dbReference type="ARBA" id="ARBA00022801"/>
    </source>
</evidence>
<gene>
    <name evidence="3" type="ORF">CF651_08535</name>
</gene>
<dbReference type="InterPro" id="IPR002508">
    <property type="entry name" value="MurNAc-LAA_cat"/>
</dbReference>
<dbReference type="GO" id="GO:0008745">
    <property type="term" value="F:N-acetylmuramoyl-L-alanine amidase activity"/>
    <property type="evidence" value="ECO:0007669"/>
    <property type="project" value="InterPro"/>
</dbReference>
<dbReference type="OrthoDB" id="9772024at2"/>
<dbReference type="GO" id="GO:0009253">
    <property type="term" value="P:peptidoglycan catabolic process"/>
    <property type="evidence" value="ECO:0007669"/>
    <property type="project" value="InterPro"/>
</dbReference>
<keyword evidence="4" id="KW-1185">Reference proteome</keyword>
<evidence type="ECO:0000313" key="4">
    <source>
        <dbReference type="Proteomes" id="UP000215509"/>
    </source>
</evidence>